<feature type="compositionally biased region" description="Low complexity" evidence="2">
    <location>
        <begin position="748"/>
        <end position="768"/>
    </location>
</feature>
<keyword evidence="5" id="KW-1185">Reference proteome</keyword>
<feature type="compositionally biased region" description="Polar residues" evidence="2">
    <location>
        <begin position="1237"/>
        <end position="1254"/>
    </location>
</feature>
<feature type="region of interest" description="Disordered" evidence="2">
    <location>
        <begin position="1236"/>
        <end position="1281"/>
    </location>
</feature>
<evidence type="ECO:0000259" key="3">
    <source>
        <dbReference type="PROSITE" id="PS50203"/>
    </source>
</evidence>
<feature type="domain" description="Calpain catalytic" evidence="3">
    <location>
        <begin position="293"/>
        <end position="412"/>
    </location>
</feature>
<accession>A0A640KNW9</accession>
<dbReference type="GO" id="GO:0006508">
    <property type="term" value="P:proteolysis"/>
    <property type="evidence" value="ECO:0007669"/>
    <property type="project" value="InterPro"/>
</dbReference>
<protein>
    <submittedName>
        <fullName evidence="4">Calpain-like cysteine peptidase, putative</fullName>
    </submittedName>
</protein>
<feature type="region of interest" description="Disordered" evidence="2">
    <location>
        <begin position="1408"/>
        <end position="1430"/>
    </location>
</feature>
<feature type="compositionally biased region" description="Low complexity" evidence="2">
    <location>
        <begin position="1728"/>
        <end position="1739"/>
    </location>
</feature>
<dbReference type="PANTHER" id="PTHR46298:SF1">
    <property type="entry name" value="ANDROGLOBIN"/>
    <property type="match status" value="1"/>
</dbReference>
<gene>
    <name evidence="4" type="ORF">LtaPh_3210500</name>
</gene>
<feature type="compositionally biased region" description="Basic and acidic residues" evidence="2">
    <location>
        <begin position="460"/>
        <end position="476"/>
    </location>
</feature>
<evidence type="ECO:0000256" key="2">
    <source>
        <dbReference type="SAM" id="MobiDB-lite"/>
    </source>
</evidence>
<feature type="region of interest" description="Disordered" evidence="2">
    <location>
        <begin position="1600"/>
        <end position="1635"/>
    </location>
</feature>
<feature type="region of interest" description="Disordered" evidence="2">
    <location>
        <begin position="1697"/>
        <end position="1756"/>
    </location>
</feature>
<dbReference type="InterPro" id="IPR001300">
    <property type="entry name" value="Peptidase_C2_calpain_cat"/>
</dbReference>
<sequence>MPSKPSSAGSRTTASVASPTFVNSGLCSLPIWDDAQVAQENWGGPLMVSLANSDRDGGKETKQALGKAKTVTGGSNGSSCAAEAHFEDEATRHSVEAFIVSLCPPRKSDPEVGEVCEGLSPDEVRWARPAEVFSPFRPVVHRNVTPFVNPYAAAEALVPIDAKAEEARLQELLSASTSNANASTVHRKSANLARQSDAAPSELQAFHLLYPETVTVLDRLPHEERDFWSHCTPTESVRRYRAVPTLMQPYDGALVAGCAETPAQACESRYSTSLRHKLKQAEQLAALTKAPPFLMSAFNSVILAVEQAQRFLPEGWYLWELVYPHAPGTCHPVYNPFGKYAVKLFVDGAYRKVLVDDCLPVDVLGRSLLSTTSRKELWPCLIAKAVLKALGSVTGVQAFTSSPELIVATLLGNWVPQYFSPKHNTVSATALLLLYHRQLTQLESLAEPFVKEVITCAERHGGGDRTGDATGKDGRSSSRGQRAPLVAALQKRSSSSAIRKPSVKRKQSSRSHGASEGDNEEEGALEPLRATEYCEPVIDEPLLEQPFYVCGLYAPPDEAPKSQGARTATGGYGFGPQLYTIHAIKPFRNTVALLLHTTPRACLSEGIFEKEKDADDVSALHDWSSSTARHGVHAVGGAKPPHALECVVTIDGPCAQGNATPITDMFVMDKDRAASVTSCWLTLEEFMLHMDTIIVWRKLAGHYTNVMSVTGETLLHHHGHGSATGDKGPSDSSASSRKRSTPARRGETSSTAAAASAAVTQPSASSPPWSMWWKLTAEKAVEAVVIVSSPVTAEPVGCSVPTTTVTQPAAPSSYSWLSVGVPENLTTCRGSHETAEAQQRRHVNFYHFQWDRAEPLNHIGSLAYANGVLCSTVLHFRPGVHLIRVDVHHVHASDKISFLSDAEMEVQLDLSHDANRDGFACVTDAGVYPEVQSCDTENVWLKRVFSLNTPTCVTLQLSTLDPTEDIGMHRQIYTAANRASAAASGGKGGGNHGNGAATGRGTLQGGGATAGVGKSGNAPPSPGAAVAVDSRNNAVPTVPTMDASMSILRFTSLVLVNLDHAENLCVGTAGRLVKLQLQPNEKGYLIMAYTIVPSQIAQNLQRQKKASDVAGDGDSLPTRTPIGSLAEEEGLPPPEPSSPRNSFSPGVSMVQPPLFSAGRWKLVLRSNAELQTFDTVAHDLNHVEIVADLPRGGSPVLLRRTCTVAETTHVSIVADLSAPFTMPYKIRILRLPVPTVSAPTSASPRTLRGPNSSIMPAGSSEPGASDPARAAGTSPSPGSVLVVYESPPTEHRLFVADVLLSAAADTTVGKGAKGPAASGSTGGGTTVYTIEATISEEDAAMWNEHCRQSQENAFLQYREATEEQASISNERDLAEYQNDPASFIQRKMEASAQRRQLSTEVVEKVMPRTTTTARKRSGGTRQPSLNLPTALENLPKDSLRRHSLSTQPDTTHEVDLRHSLDIVDPNSLVRMNVQVSFSSSRAEVKADTPAPDTVAELRKHMKETVSWLQEWNESGSPAGEVAAAPCTVNPTGTATSSGGKSGAQRGQRDAAAVAANVEDAIRAEAARQSRLEYLRNPEHLFIPSFDLEDKTDAVGTPTIATAPLTHRAKHDTSSNSSGAGAGHSAATGGMQGARSHRKDLAQTNVGMHVNLSDDPQLAFLPLVPMRDGPATQFRYAAPLQPSEYSIELLPLRSFEESPSVASQGKDSAAASGATGAPANSRGKRPKNSGVVSVASSAGGRPHGGGPVIAGGSSSRTFAEVTPSGLSTVAAAAARTLSCPFTAAERETILLPLRRPLAEASESWDLVLAQARCSKSENQAQLRSSFYAYYETMVEQKATGGDMSGKGTPIVCHSLLSLKEEELGMLMRPTKSFST</sequence>
<name>A0A640KNW9_LEITA</name>
<proteinExistence type="predicted"/>
<dbReference type="PROSITE" id="PS50203">
    <property type="entry name" value="CALPAIN_CAT"/>
    <property type="match status" value="1"/>
</dbReference>
<dbReference type="GO" id="GO:0004198">
    <property type="term" value="F:calcium-dependent cysteine-type endopeptidase activity"/>
    <property type="evidence" value="ECO:0007669"/>
    <property type="project" value="InterPro"/>
</dbReference>
<feature type="compositionally biased region" description="Gly residues" evidence="2">
    <location>
        <begin position="985"/>
        <end position="1014"/>
    </location>
</feature>
<comment type="caution">
    <text evidence="1">Lacks conserved residue(s) required for the propagation of feature annotation.</text>
</comment>
<dbReference type="InterPro" id="IPR038765">
    <property type="entry name" value="Papain-like_cys_pep_sf"/>
</dbReference>
<feature type="region of interest" description="Disordered" evidence="2">
    <location>
        <begin position="1103"/>
        <end position="1146"/>
    </location>
</feature>
<dbReference type="SUPFAM" id="SSF54001">
    <property type="entry name" value="Cysteine proteinases"/>
    <property type="match status" value="1"/>
</dbReference>
<dbReference type="EMBL" id="BLBS01000048">
    <property type="protein sequence ID" value="GET91430.1"/>
    <property type="molecule type" value="Genomic_DNA"/>
</dbReference>
<evidence type="ECO:0000313" key="4">
    <source>
        <dbReference type="EMBL" id="GET91430.1"/>
    </source>
</evidence>
<organism evidence="4 5">
    <name type="scientific">Leishmania tarentolae</name>
    <name type="common">Sauroleishmania tarentolae</name>
    <dbReference type="NCBI Taxonomy" id="5689"/>
    <lineage>
        <taxon>Eukaryota</taxon>
        <taxon>Discoba</taxon>
        <taxon>Euglenozoa</taxon>
        <taxon>Kinetoplastea</taxon>
        <taxon>Metakinetoplastina</taxon>
        <taxon>Trypanosomatida</taxon>
        <taxon>Trypanosomatidae</taxon>
        <taxon>Leishmaniinae</taxon>
        <taxon>Leishmania</taxon>
        <taxon>lizard Leishmania</taxon>
    </lineage>
</organism>
<dbReference type="Proteomes" id="UP000419144">
    <property type="component" value="Unassembled WGS sequence"/>
</dbReference>
<feature type="region of interest" description="Disordered" evidence="2">
    <location>
        <begin position="460"/>
        <end position="527"/>
    </location>
</feature>
<evidence type="ECO:0000313" key="5">
    <source>
        <dbReference type="Proteomes" id="UP000419144"/>
    </source>
</evidence>
<feature type="region of interest" description="Disordered" evidence="2">
    <location>
        <begin position="716"/>
        <end position="768"/>
    </location>
</feature>
<feature type="compositionally biased region" description="Low complexity" evidence="2">
    <location>
        <begin position="725"/>
        <end position="735"/>
    </location>
</feature>
<feature type="region of interest" description="Disordered" evidence="2">
    <location>
        <begin position="981"/>
        <end position="1025"/>
    </location>
</feature>
<dbReference type="OrthoDB" id="9374162at2759"/>
<feature type="compositionally biased region" description="Low complexity" evidence="2">
    <location>
        <begin position="1613"/>
        <end position="1628"/>
    </location>
</feature>
<dbReference type="InterPro" id="IPR053033">
    <property type="entry name" value="Androglobin-like"/>
</dbReference>
<comment type="caution">
    <text evidence="4">The sequence shown here is derived from an EMBL/GenBank/DDBJ whole genome shotgun (WGS) entry which is preliminary data.</text>
</comment>
<feature type="compositionally biased region" description="Low complexity" evidence="2">
    <location>
        <begin position="1707"/>
        <end position="1718"/>
    </location>
</feature>
<dbReference type="Pfam" id="PF00648">
    <property type="entry name" value="Peptidase_C2"/>
    <property type="match status" value="1"/>
</dbReference>
<dbReference type="PANTHER" id="PTHR46298">
    <property type="entry name" value="ANDROGLOBIN"/>
    <property type="match status" value="1"/>
</dbReference>
<reference evidence="4" key="1">
    <citation type="submission" date="2019-11" db="EMBL/GenBank/DDBJ databases">
        <title>Leishmania tarentolae CDS.</title>
        <authorList>
            <person name="Goto Y."/>
            <person name="Yamagishi J."/>
        </authorList>
    </citation>
    <scope>NUCLEOTIDE SEQUENCE [LARGE SCALE GENOMIC DNA]</scope>
    <source>
        <strain evidence="4">Parrot Tar II</strain>
    </source>
</reference>
<evidence type="ECO:0000256" key="1">
    <source>
        <dbReference type="PROSITE-ProRule" id="PRU00239"/>
    </source>
</evidence>
<dbReference type="VEuPathDB" id="TriTrypDB:LtaPh_3210500"/>